<dbReference type="Proteomes" id="UP000617979">
    <property type="component" value="Unassembled WGS sequence"/>
</dbReference>
<feature type="coiled-coil region" evidence="2">
    <location>
        <begin position="21"/>
        <end position="97"/>
    </location>
</feature>
<sequence length="354" mass="40508">MKRRLLTGATAFTLAFSSIPNVQAEEDMEKAWKDLEEIRKEKKEIKGEIREAKETMDREKKKMEQISEQIHQSNEEIFSAKQKMKKVQKALNQAENQFHDRIESVYRSGKLGYMSTLLESDSLSQFLARFETLSLLVKQDHLLMEKIAAKKKEIKRQQRKLEKLNKKREQEIETAEETYNRMQENRKKSKVALAGIEEEENIQEKEVRRVNLLALKNGSFKYPGGPLSWPGKSRRITSPYGYRVHPVTGVYKLHTGIDTEGNAGDPIYAAADGIVLESQPASGYGWIIILDHGSGLTTLYAHMYPHTVRVQKGDYVKRGQGIASIGSNGYSTGPHNHFEVRKQGQLQNPLKYLE</sequence>
<dbReference type="InterPro" id="IPR016047">
    <property type="entry name" value="M23ase_b-sheet_dom"/>
</dbReference>
<dbReference type="InterPro" id="IPR011055">
    <property type="entry name" value="Dup_hybrid_motif"/>
</dbReference>
<evidence type="ECO:0000259" key="5">
    <source>
        <dbReference type="Pfam" id="PF24568"/>
    </source>
</evidence>
<organism evidence="6 7">
    <name type="scientific">Kroppenstedtia guangzhouensis</name>
    <dbReference type="NCBI Taxonomy" id="1274356"/>
    <lineage>
        <taxon>Bacteria</taxon>
        <taxon>Bacillati</taxon>
        <taxon>Bacillota</taxon>
        <taxon>Bacilli</taxon>
        <taxon>Bacillales</taxon>
        <taxon>Thermoactinomycetaceae</taxon>
        <taxon>Kroppenstedtia</taxon>
    </lineage>
</organism>
<dbReference type="InterPro" id="IPR057309">
    <property type="entry name" value="PcsB_CC"/>
</dbReference>
<feature type="coiled-coil region" evidence="2">
    <location>
        <begin position="144"/>
        <end position="199"/>
    </location>
</feature>
<dbReference type="Pfam" id="PF24568">
    <property type="entry name" value="CC_PcsB"/>
    <property type="match status" value="1"/>
</dbReference>
<dbReference type="PANTHER" id="PTHR21666:SF270">
    <property type="entry name" value="MUREIN HYDROLASE ACTIVATOR ENVC"/>
    <property type="match status" value="1"/>
</dbReference>
<proteinExistence type="predicted"/>
<accession>A0ABQ1GK54</accession>
<feature type="domain" description="Peptidoglycan hydrolase PcsB coiled-coil" evidence="5">
    <location>
        <begin position="85"/>
        <end position="156"/>
    </location>
</feature>
<dbReference type="Pfam" id="PF01551">
    <property type="entry name" value="Peptidase_M23"/>
    <property type="match status" value="1"/>
</dbReference>
<dbReference type="PANTHER" id="PTHR21666">
    <property type="entry name" value="PEPTIDASE-RELATED"/>
    <property type="match status" value="1"/>
</dbReference>
<dbReference type="SUPFAM" id="SSF51261">
    <property type="entry name" value="Duplicated hybrid motif"/>
    <property type="match status" value="1"/>
</dbReference>
<keyword evidence="7" id="KW-1185">Reference proteome</keyword>
<keyword evidence="2" id="KW-0175">Coiled coil</keyword>
<dbReference type="Gene3D" id="6.10.250.3150">
    <property type="match status" value="1"/>
</dbReference>
<evidence type="ECO:0000256" key="2">
    <source>
        <dbReference type="SAM" id="Coils"/>
    </source>
</evidence>
<evidence type="ECO:0000259" key="4">
    <source>
        <dbReference type="Pfam" id="PF01551"/>
    </source>
</evidence>
<dbReference type="RefSeq" id="WP_188432089.1">
    <property type="nucleotide sequence ID" value="NZ_BMEX01000005.1"/>
</dbReference>
<evidence type="ECO:0000256" key="1">
    <source>
        <dbReference type="ARBA" id="ARBA00022729"/>
    </source>
</evidence>
<evidence type="ECO:0000313" key="6">
    <source>
        <dbReference type="EMBL" id="GGA45194.1"/>
    </source>
</evidence>
<reference evidence="7" key="1">
    <citation type="journal article" date="2019" name="Int. J. Syst. Evol. Microbiol.">
        <title>The Global Catalogue of Microorganisms (GCM) 10K type strain sequencing project: providing services to taxonomists for standard genome sequencing and annotation.</title>
        <authorList>
            <consortium name="The Broad Institute Genomics Platform"/>
            <consortium name="The Broad Institute Genome Sequencing Center for Infectious Disease"/>
            <person name="Wu L."/>
            <person name="Ma J."/>
        </authorList>
    </citation>
    <scope>NUCLEOTIDE SEQUENCE [LARGE SCALE GENOMIC DNA]</scope>
    <source>
        <strain evidence="7">CGMCC 1.12404</strain>
    </source>
</reference>
<gene>
    <name evidence="6" type="ORF">GCM10007416_17880</name>
</gene>
<comment type="caution">
    <text evidence="6">The sequence shown here is derived from an EMBL/GenBank/DDBJ whole genome shotgun (WGS) entry which is preliminary data.</text>
</comment>
<dbReference type="EMBL" id="BMEX01000005">
    <property type="protein sequence ID" value="GGA45194.1"/>
    <property type="molecule type" value="Genomic_DNA"/>
</dbReference>
<name>A0ABQ1GK54_9BACL</name>
<feature type="domain" description="M23ase beta-sheet core" evidence="4">
    <location>
        <begin position="253"/>
        <end position="349"/>
    </location>
</feature>
<evidence type="ECO:0000313" key="7">
    <source>
        <dbReference type="Proteomes" id="UP000617979"/>
    </source>
</evidence>
<dbReference type="Gene3D" id="2.70.70.10">
    <property type="entry name" value="Glucose Permease (Domain IIA)"/>
    <property type="match status" value="1"/>
</dbReference>
<evidence type="ECO:0000256" key="3">
    <source>
        <dbReference type="SAM" id="SignalP"/>
    </source>
</evidence>
<dbReference type="InterPro" id="IPR050570">
    <property type="entry name" value="Cell_wall_metabolism_enzyme"/>
</dbReference>
<feature type="signal peptide" evidence="3">
    <location>
        <begin position="1"/>
        <end position="24"/>
    </location>
</feature>
<keyword evidence="1 3" id="KW-0732">Signal</keyword>
<evidence type="ECO:0008006" key="8">
    <source>
        <dbReference type="Google" id="ProtNLM"/>
    </source>
</evidence>
<dbReference type="CDD" id="cd12797">
    <property type="entry name" value="M23_peptidase"/>
    <property type="match status" value="1"/>
</dbReference>
<feature type="chain" id="PRO_5045905897" description="Murein DD-endopeptidase MepM and murein hydrolase activator NlpD, contain LysM domain" evidence="3">
    <location>
        <begin position="25"/>
        <end position="354"/>
    </location>
</feature>
<protein>
    <recommendedName>
        <fullName evidence="8">Murein DD-endopeptidase MepM and murein hydrolase activator NlpD, contain LysM domain</fullName>
    </recommendedName>
</protein>